<protein>
    <submittedName>
        <fullName evidence="2">Entericidin EcnAB</fullName>
    </submittedName>
</protein>
<dbReference type="AlphaFoldDB" id="A0A921NTI8"/>
<keyword evidence="3" id="KW-1185">Reference proteome</keyword>
<dbReference type="RefSeq" id="WP_159965899.1">
    <property type="nucleotide sequence ID" value="NZ_APKE01000027.1"/>
</dbReference>
<dbReference type="PROSITE" id="PS51257">
    <property type="entry name" value="PROKAR_LIPOPROTEIN"/>
    <property type="match status" value="1"/>
</dbReference>
<evidence type="ECO:0000313" key="2">
    <source>
        <dbReference type="EMBL" id="KAF0675258.1"/>
    </source>
</evidence>
<evidence type="ECO:0000313" key="3">
    <source>
        <dbReference type="Proteomes" id="UP000698242"/>
    </source>
</evidence>
<feature type="chain" id="PRO_5036766634" evidence="1">
    <location>
        <begin position="23"/>
        <end position="47"/>
    </location>
</feature>
<keyword evidence="1" id="KW-0732">Signal</keyword>
<sequence>MKKMTAFGLVAAMLILSACNTATGVAKDVWGGTKYVGKKITEDDKPR</sequence>
<comment type="caution">
    <text evidence="2">The sequence shown here is derived from an EMBL/GenBank/DDBJ whole genome shotgun (WGS) entry which is preliminary data.</text>
</comment>
<evidence type="ECO:0000256" key="1">
    <source>
        <dbReference type="SAM" id="SignalP"/>
    </source>
</evidence>
<proteinExistence type="predicted"/>
<dbReference type="OrthoDB" id="7363288at2"/>
<reference evidence="2" key="1">
    <citation type="submission" date="2013-03" db="EMBL/GenBank/DDBJ databases">
        <title>Genome Sequence of the Profundibacterium mesophilum strain KAUST100406-0324T from Red Sea, a novel genus in the family Rhodobacteraceae.</title>
        <authorList>
            <person name="Essack M."/>
            <person name="Alam I."/>
            <person name="Lafi F."/>
            <person name="Alawi W."/>
            <person name="Kamanu F."/>
            <person name="Al-Suwailem A."/>
            <person name="Lee O.O."/>
            <person name="Xu Y."/>
            <person name="Bajic V."/>
            <person name="Qian P.-Y."/>
            <person name="Archer J."/>
        </authorList>
    </citation>
    <scope>NUCLEOTIDE SEQUENCE</scope>
    <source>
        <strain evidence="2">KAUST100406-0324</strain>
    </source>
</reference>
<name>A0A921NTI8_9RHOB</name>
<feature type="signal peptide" evidence="1">
    <location>
        <begin position="1"/>
        <end position="22"/>
    </location>
</feature>
<gene>
    <name evidence="2" type="ORF">PMES_02378</name>
</gene>
<dbReference type="Proteomes" id="UP000698242">
    <property type="component" value="Unassembled WGS sequence"/>
</dbReference>
<organism evidence="2 3">
    <name type="scientific">Profundibacterium mesophilum KAUST100406-0324</name>
    <dbReference type="NCBI Taxonomy" id="1037889"/>
    <lineage>
        <taxon>Bacteria</taxon>
        <taxon>Pseudomonadati</taxon>
        <taxon>Pseudomonadota</taxon>
        <taxon>Alphaproteobacteria</taxon>
        <taxon>Rhodobacterales</taxon>
        <taxon>Roseobacteraceae</taxon>
        <taxon>Profundibacterium</taxon>
    </lineage>
</organism>
<dbReference type="EMBL" id="APKE01000027">
    <property type="protein sequence ID" value="KAF0675258.1"/>
    <property type="molecule type" value="Genomic_DNA"/>
</dbReference>
<accession>A0A921NTI8</accession>